<organism evidence="2 3">
    <name type="scientific">Vasconcelosia minhoensis LEGE 07310</name>
    <dbReference type="NCBI Taxonomy" id="915328"/>
    <lineage>
        <taxon>Bacteria</taxon>
        <taxon>Bacillati</taxon>
        <taxon>Cyanobacteriota</taxon>
        <taxon>Cyanophyceae</taxon>
        <taxon>Nodosilineales</taxon>
        <taxon>Cymatolegaceae</taxon>
        <taxon>Vasconcelosia</taxon>
        <taxon>Vasconcelosia minhoensis</taxon>
    </lineage>
</organism>
<name>A0A8J7DRN1_9CYAN</name>
<gene>
    <name evidence="2" type="ORF">IQ241_16735</name>
</gene>
<sequence length="309" mass="35690">MALQYHRDFYGYGSTPPDPDWPDQARLAVSFVLNIEAGAELSVSMADERNESVYEIVQEIKGVPDLSMESHFEYESRVGLWRILDLFEWYNLKITVSICARVLELSPWIGTEIIQRGHEVGCHGYRWEHLANMTEAEERQTITRTVEIIEKTTGVRPVGWHTRAPSSPRTRSILVAQNFLYDSDAYNDELPYTVEVLGQSHIVLPYSFDTNDMRFTGAETFRLASDFSTYLINSFDWLWEEGAACPRMMTVGLHPRIIGRPGRIPALRDFLDHVQQHDPVWVARRDQIARHWQQRMQRGDIPIQPISPA</sequence>
<dbReference type="PANTHER" id="PTHR43123:SF1">
    <property type="entry name" value="POLYSACCHARIDE DEACETYLASE-RELATED"/>
    <property type="match status" value="1"/>
</dbReference>
<dbReference type="AlphaFoldDB" id="A0A8J7DRN1"/>
<evidence type="ECO:0000313" key="2">
    <source>
        <dbReference type="EMBL" id="MBE9078919.1"/>
    </source>
</evidence>
<evidence type="ECO:0000313" key="3">
    <source>
        <dbReference type="Proteomes" id="UP000636505"/>
    </source>
</evidence>
<evidence type="ECO:0000259" key="1">
    <source>
        <dbReference type="PROSITE" id="PS51677"/>
    </source>
</evidence>
<dbReference type="PROSITE" id="PS51677">
    <property type="entry name" value="NODB"/>
    <property type="match status" value="1"/>
</dbReference>
<comment type="caution">
    <text evidence="2">The sequence shown here is derived from an EMBL/GenBank/DDBJ whole genome shotgun (WGS) entry which is preliminary data.</text>
</comment>
<dbReference type="PANTHER" id="PTHR43123">
    <property type="entry name" value="POLYSACCHARIDE DEACETYLASE-RELATED"/>
    <property type="match status" value="1"/>
</dbReference>
<dbReference type="GO" id="GO:0016810">
    <property type="term" value="F:hydrolase activity, acting on carbon-nitrogen (but not peptide) bonds"/>
    <property type="evidence" value="ECO:0007669"/>
    <property type="project" value="InterPro"/>
</dbReference>
<dbReference type="Pfam" id="PF01522">
    <property type="entry name" value="Polysacc_deac_1"/>
    <property type="match status" value="1"/>
</dbReference>
<dbReference type="Gene3D" id="3.20.20.370">
    <property type="entry name" value="Glycoside hydrolase/deacetylase"/>
    <property type="match status" value="1"/>
</dbReference>
<dbReference type="GO" id="GO:0005975">
    <property type="term" value="P:carbohydrate metabolic process"/>
    <property type="evidence" value="ECO:0007669"/>
    <property type="project" value="InterPro"/>
</dbReference>
<proteinExistence type="predicted"/>
<dbReference type="Proteomes" id="UP000636505">
    <property type="component" value="Unassembled WGS sequence"/>
</dbReference>
<feature type="domain" description="NodB homology" evidence="1">
    <location>
        <begin position="66"/>
        <end position="283"/>
    </location>
</feature>
<dbReference type="SUPFAM" id="SSF88713">
    <property type="entry name" value="Glycoside hydrolase/deacetylase"/>
    <property type="match status" value="1"/>
</dbReference>
<dbReference type="InterPro" id="IPR011330">
    <property type="entry name" value="Glyco_hydro/deAcase_b/a-brl"/>
</dbReference>
<protein>
    <submittedName>
        <fullName evidence="2">Polysaccharide deacetylase family protein</fullName>
    </submittedName>
</protein>
<reference evidence="2" key="1">
    <citation type="submission" date="2020-10" db="EMBL/GenBank/DDBJ databases">
        <authorList>
            <person name="Castelo-Branco R."/>
            <person name="Eusebio N."/>
            <person name="Adriana R."/>
            <person name="Vieira A."/>
            <person name="Brugerolle De Fraissinette N."/>
            <person name="Rezende De Castro R."/>
            <person name="Schneider M.P."/>
            <person name="Vasconcelos V."/>
            <person name="Leao P.N."/>
        </authorList>
    </citation>
    <scope>NUCLEOTIDE SEQUENCE</scope>
    <source>
        <strain evidence="2">LEGE 07310</strain>
    </source>
</reference>
<dbReference type="RefSeq" id="WP_193909254.1">
    <property type="nucleotide sequence ID" value="NZ_JADEXG010000043.1"/>
</dbReference>
<keyword evidence="3" id="KW-1185">Reference proteome</keyword>
<dbReference type="EMBL" id="JADEXG010000043">
    <property type="protein sequence ID" value="MBE9078919.1"/>
    <property type="molecule type" value="Genomic_DNA"/>
</dbReference>
<dbReference type="InterPro" id="IPR002509">
    <property type="entry name" value="NODB_dom"/>
</dbReference>
<accession>A0A8J7DRN1</accession>